<dbReference type="AlphaFoldDB" id="A0A2T4JQB3"/>
<protein>
    <submittedName>
        <fullName evidence="1">Uncharacterized protein</fullName>
    </submittedName>
</protein>
<evidence type="ECO:0000313" key="2">
    <source>
        <dbReference type="Proteomes" id="UP000241010"/>
    </source>
</evidence>
<name>A0A2T4JQB3_9RHOB</name>
<dbReference type="OrthoDB" id="5413327at2"/>
<keyword evidence="2" id="KW-1185">Reference proteome</keyword>
<organism evidence="1 2">
    <name type="scientific">Cereibacter changlensis JA139</name>
    <dbReference type="NCBI Taxonomy" id="1188249"/>
    <lineage>
        <taxon>Bacteria</taxon>
        <taxon>Pseudomonadati</taxon>
        <taxon>Pseudomonadota</taxon>
        <taxon>Alphaproteobacteria</taxon>
        <taxon>Rhodobacterales</taxon>
        <taxon>Paracoccaceae</taxon>
        <taxon>Cereibacter</taxon>
    </lineage>
</organism>
<comment type="caution">
    <text evidence="1">The sequence shown here is derived from an EMBL/GenBank/DDBJ whole genome shotgun (WGS) entry which is preliminary data.</text>
</comment>
<evidence type="ECO:0000313" key="1">
    <source>
        <dbReference type="EMBL" id="PTE20115.1"/>
    </source>
</evidence>
<dbReference type="Proteomes" id="UP000241010">
    <property type="component" value="Unassembled WGS sequence"/>
</dbReference>
<accession>A0A2T4JQB3</accession>
<gene>
    <name evidence="1" type="ORF">C5F48_19275</name>
</gene>
<reference evidence="1 2" key="1">
    <citation type="submission" date="2018-03" db="EMBL/GenBank/DDBJ databases">
        <title>Cereibacter changlensis.</title>
        <authorList>
            <person name="Meyer T.E."/>
            <person name="Miller S."/>
            <person name="Lodha T."/>
            <person name="Gandham S."/>
            <person name="Chintalapati S."/>
            <person name="Chintalapati V.R."/>
        </authorList>
    </citation>
    <scope>NUCLEOTIDE SEQUENCE [LARGE SCALE GENOMIC DNA]</scope>
    <source>
        <strain evidence="1 2">JA139</strain>
    </source>
</reference>
<sequence>MIGAGMPKAQHGAAPRKTIRVSDFRQSAVTGAPRLSCLLEGEGLPERLWFDIQSGAVGPLALTEPNWAAIALIYPAMLTGRDLRIEASLSPRLLSALRGDLQDLLLAYDPRLRRIGIHAQAGILPPELQTTGGAASGFSGGVDSFATWLLYTRPDVPAALRLTHVSLHNVGAFGPRAGAQAAFAASARRHAEFAAGQGLAALQVDSNLDDLFRPIDPNFDHSHSLRNVAVAHIFADSLQYYLCSSAYPYDQIGIAGLRAAKALSTAYLDPLLLPLLSTERLTVISAGAGLTRQDKIALLADDPLAQRQLDVCTSSPAERARAGRLNCSDCKKCQRTIVTLDALGKLDRFAAVFDVEGYRARRRKVLSRIHRKALSGSTTDRAVMVVLRREGVRVPELWPRVAALAVRGLTLLRLRR</sequence>
<dbReference type="EMBL" id="PZKG01000135">
    <property type="protein sequence ID" value="PTE20115.1"/>
    <property type="molecule type" value="Genomic_DNA"/>
</dbReference>
<proteinExistence type="predicted"/>